<protein>
    <submittedName>
        <fullName evidence="1">Uncharacterized protein</fullName>
    </submittedName>
</protein>
<reference evidence="1" key="2">
    <citation type="submission" date="2022-06" db="EMBL/GenBank/DDBJ databases">
        <authorList>
            <person name="Zhong J."/>
            <person name="Zhu J.Z."/>
            <person name="Hu Z."/>
        </authorList>
    </citation>
    <scope>NUCLEOTIDE SEQUENCE</scope>
</reference>
<sequence length="380" mass="41379">MIYMSNDLDGVTPTPDNGSLFQDDISSLSVRVCLPGRPSRVISKFPAAGGFVFHETALGLPGFTYPLGCSNLRLSRREMASGGNTNYGERLGFRLGRTFLKSHVVRRCLGVLPGDADPHGPNDGPLSFVEEAYKPTHMRVGFFPRRDQPVARETQEIVVPGSNLGEGVKQQWFTPAISARASLDKLVEVKRRPLVRKAGEAPAGARLRRRAAWVLALNPDKSSYALGQLLKGRWTPDLSREFAHPMQGLFVAARGGAIKFLGGGTVTKQSPDGGVTLLPYVNACHSGVMFRLYPELLAKLATYATFRRREAVLVTALRTRAMEWLKQNSFSNEEAADTLGPTVALSYLPTAQEVVGQKILSVAGDKGSLPEAEGWWSAKD</sequence>
<organism evidence="1">
    <name type="scientific">Alternaria dianthicola umbra-like virus 1</name>
    <dbReference type="NCBI Taxonomy" id="2992034"/>
    <lineage>
        <taxon>Viruses</taxon>
        <taxon>Riboviria</taxon>
        <taxon>Orthornavirae</taxon>
        <taxon>Kitrinoviricota</taxon>
        <taxon>Tolucaviricetes</taxon>
        <taxon>Tolivirales</taxon>
        <taxon>Tombusviridae</taxon>
        <taxon>Calvusvirinae</taxon>
    </lineage>
</organism>
<proteinExistence type="predicted"/>
<dbReference type="EMBL" id="ON843758">
    <property type="protein sequence ID" value="UYZ32450.1"/>
    <property type="molecule type" value="Genomic_RNA"/>
</dbReference>
<name>A0A9E7V6R6_9TOMB</name>
<evidence type="ECO:0000313" key="1">
    <source>
        <dbReference type="EMBL" id="UYZ32450.1"/>
    </source>
</evidence>
<reference evidence="1" key="1">
    <citation type="journal article" date="2022" name="Front. Cell. Infect. Microbiol.">
        <title>Novel and diverse mycoviruses co-infecting a single strain of the phytopathogenic fungus Alternaria dianthicola.</title>
        <authorList>
            <person name="Zhong J."/>
            <person name="Li P."/>
            <person name="Gao B.D."/>
            <person name="Zhong S.Y."/>
            <person name="Li X.G."/>
            <person name="Hu Z."/>
            <person name="Zhu J.Z."/>
        </authorList>
    </citation>
    <scope>NUCLEOTIDE SEQUENCE</scope>
</reference>
<accession>A0A9E7V6R6</accession>